<name>A0ABR3Z6M8_9PEZI</name>
<dbReference type="Proteomes" id="UP001583186">
    <property type="component" value="Unassembled WGS sequence"/>
</dbReference>
<keyword evidence="1" id="KW-0521">NADP</keyword>
<dbReference type="PANTHER" id="PTHR43103:SF3">
    <property type="entry name" value="ADP-L-GLYCERO-D-MANNO-HEPTOSE-6-EPIMERASE"/>
    <property type="match status" value="1"/>
</dbReference>
<evidence type="ECO:0000256" key="2">
    <source>
        <dbReference type="ARBA" id="ARBA00023277"/>
    </source>
</evidence>
<evidence type="ECO:0000313" key="4">
    <source>
        <dbReference type="EMBL" id="KAL1896318.1"/>
    </source>
</evidence>
<gene>
    <name evidence="4" type="ORF">Sste5346_004702</name>
</gene>
<dbReference type="PANTHER" id="PTHR43103">
    <property type="entry name" value="NUCLEOSIDE-DIPHOSPHATE-SUGAR EPIMERASE"/>
    <property type="match status" value="1"/>
</dbReference>
<feature type="domain" description="NAD-dependent epimerase/dehydratase" evidence="3">
    <location>
        <begin position="3"/>
        <end position="221"/>
    </location>
</feature>
<proteinExistence type="predicted"/>
<evidence type="ECO:0000313" key="5">
    <source>
        <dbReference type="Proteomes" id="UP001583186"/>
    </source>
</evidence>
<dbReference type="SUPFAM" id="SSF51735">
    <property type="entry name" value="NAD(P)-binding Rossmann-fold domains"/>
    <property type="match status" value="1"/>
</dbReference>
<accession>A0ABR3Z6M8</accession>
<evidence type="ECO:0000256" key="1">
    <source>
        <dbReference type="ARBA" id="ARBA00022857"/>
    </source>
</evidence>
<dbReference type="InterPro" id="IPR036291">
    <property type="entry name" value="NAD(P)-bd_dom_sf"/>
</dbReference>
<organism evidence="4 5">
    <name type="scientific">Sporothrix stenoceras</name>
    <dbReference type="NCBI Taxonomy" id="5173"/>
    <lineage>
        <taxon>Eukaryota</taxon>
        <taxon>Fungi</taxon>
        <taxon>Dikarya</taxon>
        <taxon>Ascomycota</taxon>
        <taxon>Pezizomycotina</taxon>
        <taxon>Sordariomycetes</taxon>
        <taxon>Sordariomycetidae</taxon>
        <taxon>Ophiostomatales</taxon>
        <taxon>Ophiostomataceae</taxon>
        <taxon>Sporothrix</taxon>
    </lineage>
</organism>
<dbReference type="Gene3D" id="3.90.25.10">
    <property type="entry name" value="UDP-galactose 4-epimerase, domain 1"/>
    <property type="match status" value="1"/>
</dbReference>
<dbReference type="InterPro" id="IPR001509">
    <property type="entry name" value="Epimerase_deHydtase"/>
</dbReference>
<evidence type="ECO:0000259" key="3">
    <source>
        <dbReference type="Pfam" id="PF01370"/>
    </source>
</evidence>
<comment type="caution">
    <text evidence="4">The sequence shown here is derived from an EMBL/GenBank/DDBJ whole genome shotgun (WGS) entry which is preliminary data.</text>
</comment>
<reference evidence="4 5" key="1">
    <citation type="journal article" date="2024" name="IMA Fungus">
        <title>IMA Genome - F19 : A genome assembly and annotation guide to empower mycologists, including annotated draft genome sequences of Ceratocystis pirilliformis, Diaporthe australafricana, Fusarium ophioides, Paecilomyces lecythidis, and Sporothrix stenoceras.</title>
        <authorList>
            <person name="Aylward J."/>
            <person name="Wilson A.M."/>
            <person name="Visagie C.M."/>
            <person name="Spraker J."/>
            <person name="Barnes I."/>
            <person name="Buitendag C."/>
            <person name="Ceriani C."/>
            <person name="Del Mar Angel L."/>
            <person name="du Plessis D."/>
            <person name="Fuchs T."/>
            <person name="Gasser K."/>
            <person name="Kramer D."/>
            <person name="Li W."/>
            <person name="Munsamy K."/>
            <person name="Piso A."/>
            <person name="Price J.L."/>
            <person name="Sonnekus B."/>
            <person name="Thomas C."/>
            <person name="van der Nest A."/>
            <person name="van Dijk A."/>
            <person name="van Heerden A."/>
            <person name="van Vuuren N."/>
            <person name="Yilmaz N."/>
            <person name="Duong T.A."/>
            <person name="van der Merwe N.A."/>
            <person name="Wingfield M.J."/>
            <person name="Wingfield B.D."/>
        </authorList>
    </citation>
    <scope>NUCLEOTIDE SEQUENCE [LARGE SCALE GENOMIC DNA]</scope>
    <source>
        <strain evidence="4 5">CMW 5346</strain>
    </source>
</reference>
<dbReference type="EMBL" id="JAWCUI010000023">
    <property type="protein sequence ID" value="KAL1896318.1"/>
    <property type="molecule type" value="Genomic_DNA"/>
</dbReference>
<dbReference type="Pfam" id="PF01370">
    <property type="entry name" value="Epimerase"/>
    <property type="match status" value="1"/>
</dbReference>
<dbReference type="Gene3D" id="3.40.50.720">
    <property type="entry name" value="NAD(P)-binding Rossmann-like Domain"/>
    <property type="match status" value="1"/>
</dbReference>
<sequence length="328" mass="35556">MRVLITGGAGFIGQITAKALLDDERYTEVLLADIIEPPVPAGTKYPERARCIKVDLSKSEDVASLVSPSEGKGNLDSVILLHGIMSSGAEADLKLGYRINVDATRAVLDELIATSPGVRVLYASSEAVYGRPVPKHGVTEDDIPAPEMSYGCQKIICETIINDYTRRGLLNGFSLRFPTISVRPGAPSAAISSFLSGVIREPLAGKPCAIPLRDRAWRHWMSSPKTLVHNLKVALQLPREALPLHRRSVNMPGFAVTIQQMLDALEAEGGPQALALVEERDTPEIKSTLYSWADDFDNSLALSLGMKQDVSFVDSVRDYKETMAAAGK</sequence>
<protein>
    <recommendedName>
        <fullName evidence="3">NAD-dependent epimerase/dehydratase domain-containing protein</fullName>
    </recommendedName>
</protein>
<keyword evidence="2" id="KW-0119">Carbohydrate metabolism</keyword>
<keyword evidence="5" id="KW-1185">Reference proteome</keyword>